<gene>
    <name evidence="2" type="ORF">ccrud_14390</name>
</gene>
<feature type="region of interest" description="Disordered" evidence="1">
    <location>
        <begin position="1"/>
        <end position="21"/>
    </location>
</feature>
<organism evidence="2 3">
    <name type="scientific">Corynebacterium crudilactis</name>
    <dbReference type="NCBI Taxonomy" id="1652495"/>
    <lineage>
        <taxon>Bacteria</taxon>
        <taxon>Bacillati</taxon>
        <taxon>Actinomycetota</taxon>
        <taxon>Actinomycetes</taxon>
        <taxon>Mycobacteriales</taxon>
        <taxon>Corynebacteriaceae</taxon>
        <taxon>Corynebacterium</taxon>
    </lineage>
</organism>
<dbReference type="KEGG" id="ccjz:ccrud_14390"/>
<evidence type="ECO:0000313" key="2">
    <source>
        <dbReference type="EMBL" id="ANE05526.1"/>
    </source>
</evidence>
<dbReference type="EMBL" id="CP015623">
    <property type="protein sequence ID" value="ANE05526.1"/>
    <property type="molecule type" value="Genomic_DNA"/>
</dbReference>
<keyword evidence="3" id="KW-1185">Reference proteome</keyword>
<evidence type="ECO:0000256" key="1">
    <source>
        <dbReference type="SAM" id="MobiDB-lite"/>
    </source>
</evidence>
<protein>
    <submittedName>
        <fullName evidence="2">Uncharacterized protein</fullName>
    </submittedName>
</protein>
<dbReference type="RefSeq" id="WP_066570383.1">
    <property type="nucleotide sequence ID" value="NZ_CP015623.1"/>
</dbReference>
<proteinExistence type="predicted"/>
<keyword evidence="2" id="KW-0614">Plasmid</keyword>
<name>A0A172QY07_9CORY</name>
<accession>A0A172QY07</accession>
<dbReference type="AlphaFoldDB" id="A0A172QY07"/>
<evidence type="ECO:0000313" key="3">
    <source>
        <dbReference type="Proteomes" id="UP000076929"/>
    </source>
</evidence>
<geneLocation type="plasmid" evidence="2 3">
    <name>pCRULAC1</name>
</geneLocation>
<sequence length="112" mass="11856">MPQTDNTATPPGHVAGKHDPSTPVVYSLDAVRAHDAKGRAEALGGNLEDLYVTLINNADTWGYNLGVFDSFAGLEDSPTAADLPSLTPETIISVASITWDISPKHILLTEVT</sequence>
<dbReference type="Proteomes" id="UP000076929">
    <property type="component" value="Plasmid pCRULAC1"/>
</dbReference>
<reference evidence="2 3" key="1">
    <citation type="submission" date="2016-05" db="EMBL/GenBank/DDBJ databases">
        <title>Complete genome sequence of Corynebacterium crudilactis, a new Corynebacterium species isolated from raw cow's milk.</title>
        <authorList>
            <person name="Christian R."/>
            <person name="Zimmermann J."/>
            <person name="Lipski A."/>
            <person name="Kalinowski J."/>
        </authorList>
    </citation>
    <scope>NUCLEOTIDE SEQUENCE [LARGE SCALE GENOMIC DNA]</scope>
    <source>
        <strain evidence="2 3">JZ16</strain>
        <plasmid evidence="2 3">pCRULAC1</plasmid>
    </source>
</reference>